<accession>A0ABV5H3A4</accession>
<dbReference type="EMBL" id="JBHMFA010000017">
    <property type="protein sequence ID" value="MFB9106358.1"/>
    <property type="molecule type" value="Genomic_DNA"/>
</dbReference>
<feature type="transmembrane region" description="Helical" evidence="1">
    <location>
        <begin position="20"/>
        <end position="37"/>
    </location>
</feature>
<dbReference type="PANTHER" id="PTHR37804">
    <property type="entry name" value="CDAA REGULATORY PROTEIN CDAR"/>
    <property type="match status" value="1"/>
</dbReference>
<evidence type="ECO:0000256" key="1">
    <source>
        <dbReference type="SAM" id="Phobius"/>
    </source>
</evidence>
<dbReference type="Proteomes" id="UP001589590">
    <property type="component" value="Unassembled WGS sequence"/>
</dbReference>
<keyword evidence="1" id="KW-1133">Transmembrane helix</keyword>
<name>A0ABV5H3A4_9FLAO</name>
<gene>
    <name evidence="2" type="ORF">ACFFU1_15740</name>
</gene>
<evidence type="ECO:0000313" key="2">
    <source>
        <dbReference type="EMBL" id="MFB9106358.1"/>
    </source>
</evidence>
<dbReference type="InterPro" id="IPR053154">
    <property type="entry name" value="c-di-AMP_regulator"/>
</dbReference>
<evidence type="ECO:0000313" key="3">
    <source>
        <dbReference type="Proteomes" id="UP001589590"/>
    </source>
</evidence>
<dbReference type="PANTHER" id="PTHR37804:SF1">
    <property type="entry name" value="CDAA REGULATORY PROTEIN CDAR"/>
    <property type="match status" value="1"/>
</dbReference>
<comment type="caution">
    <text evidence="2">The sequence shown here is derived from an EMBL/GenBank/DDBJ whole genome shotgun (WGS) entry which is preliminary data.</text>
</comment>
<keyword evidence="1" id="KW-0812">Transmembrane</keyword>
<proteinExistence type="predicted"/>
<protein>
    <submittedName>
        <fullName evidence="2">YbbR-like domain-containing protein</fullName>
    </submittedName>
</protein>
<reference evidence="2 3" key="1">
    <citation type="submission" date="2024-09" db="EMBL/GenBank/DDBJ databases">
        <authorList>
            <person name="Sun Q."/>
            <person name="Mori K."/>
        </authorList>
    </citation>
    <scope>NUCLEOTIDE SEQUENCE [LARGE SCALE GENOMIC DNA]</scope>
    <source>
        <strain evidence="2 3">CECT 8300</strain>
    </source>
</reference>
<dbReference type="Gene3D" id="2.170.120.30">
    <property type="match status" value="1"/>
</dbReference>
<keyword evidence="3" id="KW-1185">Reference proteome</keyword>
<sequence length="318" mass="36519">MINKIKSHLLASIKSKKINVFMLFLLSAFVILIFNKLSKQYTNTVVFHVKKINVPLEHVILNDSSNLLYITLKTHGFKWLNYYMKEPEIVVDFKKDVYRKDSEYIWHKSIKYLKNTQFEDQVEVLNISPDTLYFKYGTNLVKKVPVVLKSDINFGLGYDVAGDFEISPDSISIIGPDILVSKLDFIETEPVTLVDVKSDISKVMTLSLPNTADLKFSNKSILLKGKVEKFTEGKLKVPVHVINSPDSLRIKYFPKEINVSYYVSLNNFNSVTVKDFEIICDYNKVGKTSTLTPELVAFPKQVKNAKINQQRIEFIITK</sequence>
<organism evidence="2 3">
    <name type="scientific">Algibacter miyuki</name>
    <dbReference type="NCBI Taxonomy" id="1306933"/>
    <lineage>
        <taxon>Bacteria</taxon>
        <taxon>Pseudomonadati</taxon>
        <taxon>Bacteroidota</taxon>
        <taxon>Flavobacteriia</taxon>
        <taxon>Flavobacteriales</taxon>
        <taxon>Flavobacteriaceae</taxon>
        <taxon>Algibacter</taxon>
    </lineage>
</organism>
<dbReference type="Gene3D" id="2.170.120.40">
    <property type="entry name" value="YbbR-like domain"/>
    <property type="match status" value="1"/>
</dbReference>
<dbReference type="RefSeq" id="WP_377879544.1">
    <property type="nucleotide sequence ID" value="NZ_JBHMFA010000017.1"/>
</dbReference>
<keyword evidence="1" id="KW-0472">Membrane</keyword>